<gene>
    <name evidence="3" type="primary">LOC116413722</name>
</gene>
<evidence type="ECO:0000313" key="2">
    <source>
        <dbReference type="Proteomes" id="UP001652740"/>
    </source>
</evidence>
<name>A0ABM3MYQ1_GALME</name>
<sequence>MKGLIAFLAVASVASGVQYNGLRVKFGWSDALADVEYFYKIPRTINDAESEGWKRTERPPGALSVLRMYCPPGRGVCGLYDTAGFVAGLQLALPVDEFESLAIKPEKKFVKWRAPEVGSEPSKDYWTITQYFVSEESLKAGAGPQAANGATLQDGGVWVTGLDGRLLRIPTKESDLSNTLYKKQNCVPNMGTHYYYNMTKDMKCEDHLPWFVLVNKGELIGTGFMMFGKLAPQKTRDWFEIPPTPEQLPEIVIPYAPPCFGDWATSYGLVTLHIYYIDDPWNIRCQNGDSIKPAPAFERLLLNGYRYAHQVSDELKRLFSG</sequence>
<protein>
    <submittedName>
        <fullName evidence="3">Uncharacterized protein LOC116413722</fullName>
    </submittedName>
</protein>
<organism evidence="2 3">
    <name type="scientific">Galleria mellonella</name>
    <name type="common">Greater wax moth</name>
    <dbReference type="NCBI Taxonomy" id="7137"/>
    <lineage>
        <taxon>Eukaryota</taxon>
        <taxon>Metazoa</taxon>
        <taxon>Ecdysozoa</taxon>
        <taxon>Arthropoda</taxon>
        <taxon>Hexapoda</taxon>
        <taxon>Insecta</taxon>
        <taxon>Pterygota</taxon>
        <taxon>Neoptera</taxon>
        <taxon>Endopterygota</taxon>
        <taxon>Lepidoptera</taxon>
        <taxon>Glossata</taxon>
        <taxon>Ditrysia</taxon>
        <taxon>Pyraloidea</taxon>
        <taxon>Pyralidae</taxon>
        <taxon>Galleriinae</taxon>
        <taxon>Galleria</taxon>
    </lineage>
</organism>
<keyword evidence="1" id="KW-0732">Signal</keyword>
<feature type="chain" id="PRO_5045271308" evidence="1">
    <location>
        <begin position="17"/>
        <end position="321"/>
    </location>
</feature>
<evidence type="ECO:0000256" key="1">
    <source>
        <dbReference type="SAM" id="SignalP"/>
    </source>
</evidence>
<dbReference type="RefSeq" id="XP_052756470.1">
    <property type="nucleotide sequence ID" value="XM_052900510.1"/>
</dbReference>
<keyword evidence="2" id="KW-1185">Reference proteome</keyword>
<dbReference type="GeneID" id="116413722"/>
<dbReference type="Proteomes" id="UP001652740">
    <property type="component" value="Unplaced"/>
</dbReference>
<proteinExistence type="predicted"/>
<accession>A0ABM3MYQ1</accession>
<feature type="signal peptide" evidence="1">
    <location>
        <begin position="1"/>
        <end position="16"/>
    </location>
</feature>
<reference evidence="3" key="1">
    <citation type="submission" date="2025-08" db="UniProtKB">
        <authorList>
            <consortium name="RefSeq"/>
        </authorList>
    </citation>
    <scope>IDENTIFICATION</scope>
    <source>
        <tissue evidence="3">Whole larvae</tissue>
    </source>
</reference>
<evidence type="ECO:0000313" key="3">
    <source>
        <dbReference type="RefSeq" id="XP_052756470.1"/>
    </source>
</evidence>